<dbReference type="OrthoDB" id="3366823at2759"/>
<evidence type="ECO:0000256" key="7">
    <source>
        <dbReference type="RuleBase" id="RU000461"/>
    </source>
</evidence>
<keyword evidence="3 6" id="KW-0479">Metal-binding</keyword>
<dbReference type="PANTHER" id="PTHR47582">
    <property type="entry name" value="P450, PUTATIVE (EUROFUNG)-RELATED"/>
    <property type="match status" value="1"/>
</dbReference>
<name>A0A194VUY6_CYTMA</name>
<dbReference type="PANTHER" id="PTHR47582:SF1">
    <property type="entry name" value="P450, PUTATIVE (EUROFUNG)-RELATED"/>
    <property type="match status" value="1"/>
</dbReference>
<dbReference type="CDD" id="cd11040">
    <property type="entry name" value="CYP7_CYP8-like"/>
    <property type="match status" value="1"/>
</dbReference>
<dbReference type="InterPro" id="IPR001128">
    <property type="entry name" value="Cyt_P450"/>
</dbReference>
<feature type="transmembrane region" description="Helical" evidence="8">
    <location>
        <begin position="12"/>
        <end position="33"/>
    </location>
</feature>
<dbReference type="Gene3D" id="1.10.630.10">
    <property type="entry name" value="Cytochrome P450"/>
    <property type="match status" value="1"/>
</dbReference>
<keyword evidence="6 7" id="KW-0349">Heme</keyword>
<keyword evidence="8" id="KW-1133">Transmembrane helix</keyword>
<evidence type="ECO:0000256" key="5">
    <source>
        <dbReference type="ARBA" id="ARBA00023033"/>
    </source>
</evidence>
<dbReference type="SUPFAM" id="SSF48264">
    <property type="entry name" value="Cytochrome P450"/>
    <property type="match status" value="1"/>
</dbReference>
<dbReference type="AlphaFoldDB" id="A0A194VUY6"/>
<dbReference type="SMR" id="A0A194VUY6"/>
<protein>
    <submittedName>
        <fullName evidence="9">Cholesterol 7-alpha-monooxygenase</fullName>
    </submittedName>
</protein>
<keyword evidence="8" id="KW-0472">Membrane</keyword>
<evidence type="ECO:0000256" key="6">
    <source>
        <dbReference type="PIRSR" id="PIRSR602403-1"/>
    </source>
</evidence>
<dbReference type="EMBL" id="CM003100">
    <property type="protein sequence ID" value="KUI67723.1"/>
    <property type="molecule type" value="Genomic_DNA"/>
</dbReference>
<keyword evidence="5 7" id="KW-0503">Monooxygenase</keyword>
<evidence type="ECO:0000256" key="4">
    <source>
        <dbReference type="ARBA" id="ARBA00023004"/>
    </source>
</evidence>
<reference evidence="9" key="1">
    <citation type="submission" date="2014-12" db="EMBL/GenBank/DDBJ databases">
        <title>Genome Sequence of Valsa Canker Pathogens Uncovers a Specific Adaption of Colonization on Woody Bark.</title>
        <authorList>
            <person name="Yin Z."/>
            <person name="Liu H."/>
            <person name="Gao X."/>
            <person name="Li Z."/>
            <person name="Song N."/>
            <person name="Ke X."/>
            <person name="Dai Q."/>
            <person name="Wu Y."/>
            <person name="Sun Y."/>
            <person name="Xu J.-R."/>
            <person name="Kang Z.K."/>
            <person name="Wang L."/>
            <person name="Huang L."/>
        </authorList>
    </citation>
    <scope>NUCLEOTIDE SEQUENCE [LARGE SCALE GENOMIC DNA]</scope>
    <source>
        <strain evidence="9">03-8</strain>
    </source>
</reference>
<dbReference type="Proteomes" id="UP000078559">
    <property type="component" value="Chromosome 3"/>
</dbReference>
<keyword evidence="4 6" id="KW-0408">Iron</keyword>
<dbReference type="InterPro" id="IPR002403">
    <property type="entry name" value="Cyt_P450_E_grp-IV"/>
</dbReference>
<dbReference type="GO" id="GO:0005506">
    <property type="term" value="F:iron ion binding"/>
    <property type="evidence" value="ECO:0007669"/>
    <property type="project" value="InterPro"/>
</dbReference>
<keyword evidence="7" id="KW-0560">Oxidoreductase</keyword>
<dbReference type="InterPro" id="IPR036396">
    <property type="entry name" value="Cyt_P450_sf"/>
</dbReference>
<dbReference type="InterPro" id="IPR053007">
    <property type="entry name" value="CYP450_monoxygenase_sec-met"/>
</dbReference>
<feature type="binding site" description="axial binding residue" evidence="6">
    <location>
        <position position="406"/>
    </location>
    <ligand>
        <name>heme</name>
        <dbReference type="ChEBI" id="CHEBI:30413"/>
    </ligand>
    <ligandPart>
        <name>Fe</name>
        <dbReference type="ChEBI" id="CHEBI:18248"/>
    </ligandPart>
</feature>
<dbReference type="PROSITE" id="PS00086">
    <property type="entry name" value="CYTOCHROME_P450"/>
    <property type="match status" value="1"/>
</dbReference>
<organism evidence="9 10">
    <name type="scientific">Cytospora mali</name>
    <name type="common">Apple Valsa canker fungus</name>
    <name type="synonym">Valsa mali</name>
    <dbReference type="NCBI Taxonomy" id="578113"/>
    <lineage>
        <taxon>Eukaryota</taxon>
        <taxon>Fungi</taxon>
        <taxon>Dikarya</taxon>
        <taxon>Ascomycota</taxon>
        <taxon>Pezizomycotina</taxon>
        <taxon>Sordariomycetes</taxon>
        <taxon>Sordariomycetidae</taxon>
        <taxon>Diaporthales</taxon>
        <taxon>Cytosporaceae</taxon>
        <taxon>Cytospora</taxon>
    </lineage>
</organism>
<dbReference type="PRINTS" id="PR00465">
    <property type="entry name" value="EP450IV"/>
</dbReference>
<keyword evidence="8" id="KW-0812">Transmembrane</keyword>
<comment type="cofactor">
    <cofactor evidence="1 6">
        <name>heme</name>
        <dbReference type="ChEBI" id="CHEBI:30413"/>
    </cofactor>
</comment>
<evidence type="ECO:0000256" key="1">
    <source>
        <dbReference type="ARBA" id="ARBA00001971"/>
    </source>
</evidence>
<evidence type="ECO:0000256" key="8">
    <source>
        <dbReference type="SAM" id="Phobius"/>
    </source>
</evidence>
<evidence type="ECO:0000313" key="10">
    <source>
        <dbReference type="Proteomes" id="UP000078559"/>
    </source>
</evidence>
<comment type="similarity">
    <text evidence="2 7">Belongs to the cytochrome P450 family.</text>
</comment>
<evidence type="ECO:0000256" key="2">
    <source>
        <dbReference type="ARBA" id="ARBA00010617"/>
    </source>
</evidence>
<keyword evidence="10" id="KW-1185">Reference proteome</keyword>
<proteinExistence type="inferred from homology"/>
<evidence type="ECO:0000256" key="3">
    <source>
        <dbReference type="ARBA" id="ARBA00022723"/>
    </source>
</evidence>
<gene>
    <name evidence="9" type="ORF">VM1G_03576</name>
</gene>
<accession>A0A194VUY6</accession>
<dbReference type="GO" id="GO:0020037">
    <property type="term" value="F:heme binding"/>
    <property type="evidence" value="ECO:0007669"/>
    <property type="project" value="InterPro"/>
</dbReference>
<dbReference type="InterPro" id="IPR017972">
    <property type="entry name" value="Cyt_P450_CS"/>
</dbReference>
<dbReference type="Pfam" id="PF00067">
    <property type="entry name" value="p450"/>
    <property type="match status" value="1"/>
</dbReference>
<dbReference type="GO" id="GO:0016705">
    <property type="term" value="F:oxidoreductase activity, acting on paired donors, with incorporation or reduction of molecular oxygen"/>
    <property type="evidence" value="ECO:0007669"/>
    <property type="project" value="InterPro"/>
</dbReference>
<evidence type="ECO:0000313" key="9">
    <source>
        <dbReference type="EMBL" id="KUI67723.1"/>
    </source>
</evidence>
<sequence>MDTLFASSNSMISILATVFTGILAAYVLLRTLLNLTQDVKEPPAIGSAIPFISPAIDLWRKGSNYWKGPQSISFVPVTVRMHSTLMKLSPPTNQMISKDALENNGAVFGTPKVFHPTLSPGPQLNTLNRKSVQVIAASLSKFATSGSSMINLFEWVSLQVLAATTESVYGPQNPFRDPAIVAIRLKYEAGIIPLMVDVLPRLSARPYVQAREALVQSFVRYYQEEGPKSPEASPLIQAHYKVHSSAGIPLEDIARLDVAISVAIISNAMPASFWLIYHIFSDPVVLEDCRKELSGGVKTQDGIHRIDIDYVKNRCPIFVSTFQETFRIHSTSVVSCVVLEDHLLNGQYLLKKGGIVLIPASVQHRLEAAWGPDVDKFYHKRFLRETRGKRYNPVAFRAFGGGSTLCPGRHFAAIEILAFAALITLRFDARPPNGL</sequence>
<dbReference type="GO" id="GO:0004497">
    <property type="term" value="F:monooxygenase activity"/>
    <property type="evidence" value="ECO:0007669"/>
    <property type="project" value="UniProtKB-KW"/>
</dbReference>